<dbReference type="PANTHER" id="PTHR13887:SF41">
    <property type="entry name" value="THIOREDOXIN SUPERFAMILY PROTEIN"/>
    <property type="match status" value="1"/>
</dbReference>
<comment type="caution">
    <text evidence="2">The sequence shown here is derived from an EMBL/GenBank/DDBJ whole genome shotgun (WGS) entry which is preliminary data.</text>
</comment>
<evidence type="ECO:0000313" key="3">
    <source>
        <dbReference type="Proteomes" id="UP000587586"/>
    </source>
</evidence>
<accession>A0A6V8NFG1</accession>
<dbReference type="InterPro" id="IPR001853">
    <property type="entry name" value="DSBA-like_thioredoxin_dom"/>
</dbReference>
<gene>
    <name evidence="2" type="ORF">GMLC_38920</name>
</gene>
<dbReference type="SUPFAM" id="SSF52833">
    <property type="entry name" value="Thioredoxin-like"/>
    <property type="match status" value="1"/>
</dbReference>
<dbReference type="Proteomes" id="UP000587586">
    <property type="component" value="Unassembled WGS sequence"/>
</dbReference>
<dbReference type="InterPro" id="IPR036249">
    <property type="entry name" value="Thioredoxin-like_sf"/>
</dbReference>
<dbReference type="AlphaFoldDB" id="A0A6V8NFG1"/>
<protein>
    <recommendedName>
        <fullName evidence="1">DSBA-like thioredoxin domain-containing protein</fullName>
    </recommendedName>
</protein>
<evidence type="ECO:0000259" key="1">
    <source>
        <dbReference type="Pfam" id="PF01323"/>
    </source>
</evidence>
<feature type="domain" description="DSBA-like thioredoxin" evidence="1">
    <location>
        <begin position="4"/>
        <end position="175"/>
    </location>
</feature>
<dbReference type="GO" id="GO:0016491">
    <property type="term" value="F:oxidoreductase activity"/>
    <property type="evidence" value="ECO:0007669"/>
    <property type="project" value="InterPro"/>
</dbReference>
<organism evidence="2 3">
    <name type="scientific">Geomonas limicola</name>
    <dbReference type="NCBI Taxonomy" id="2740186"/>
    <lineage>
        <taxon>Bacteria</taxon>
        <taxon>Pseudomonadati</taxon>
        <taxon>Thermodesulfobacteriota</taxon>
        <taxon>Desulfuromonadia</taxon>
        <taxon>Geobacterales</taxon>
        <taxon>Geobacteraceae</taxon>
        <taxon>Geomonas</taxon>
    </lineage>
</organism>
<sequence>MRTDRLSREYDVEFRWYVFPLHPETPEEGAELTDLLRIAPEQLGPMQARVREVAAAEGLPLAERSRTYNSRRAQELGKWAESLGKGDAWRQAVYRAFFVEGCNIAHVEELARLAAEVGLSGAEAKAVLAEGRFAAAVDADWQRAEEYGITAVPSHLCEGIRLVGFAKYQDFQRLIGRG</sequence>
<name>A0A6V8NFG1_9BACT</name>
<proteinExistence type="predicted"/>
<evidence type="ECO:0000313" key="2">
    <source>
        <dbReference type="EMBL" id="GFO70313.1"/>
    </source>
</evidence>
<reference evidence="3" key="1">
    <citation type="submission" date="2020-06" db="EMBL/GenBank/DDBJ databases">
        <title>Draft genomic sequecing of Geomonas sp. Red745.</title>
        <authorList>
            <person name="Itoh H."/>
            <person name="Xu Z.X."/>
            <person name="Ushijima N."/>
            <person name="Masuda Y."/>
            <person name="Shiratori Y."/>
            <person name="Senoo K."/>
        </authorList>
    </citation>
    <scope>NUCLEOTIDE SEQUENCE [LARGE SCALE GENOMIC DNA]</scope>
    <source>
        <strain evidence="3">Red745</strain>
    </source>
</reference>
<dbReference type="Pfam" id="PF01323">
    <property type="entry name" value="DSBA"/>
    <property type="match status" value="1"/>
</dbReference>
<dbReference type="PANTHER" id="PTHR13887">
    <property type="entry name" value="GLUTATHIONE S-TRANSFERASE KAPPA"/>
    <property type="match status" value="1"/>
</dbReference>
<dbReference type="EMBL" id="BLXZ01000009">
    <property type="protein sequence ID" value="GFO70313.1"/>
    <property type="molecule type" value="Genomic_DNA"/>
</dbReference>
<dbReference type="Gene3D" id="3.40.30.10">
    <property type="entry name" value="Glutaredoxin"/>
    <property type="match status" value="1"/>
</dbReference>
<keyword evidence="3" id="KW-1185">Reference proteome</keyword>